<evidence type="ECO:0000256" key="5">
    <source>
        <dbReference type="RuleBase" id="RU363034"/>
    </source>
</evidence>
<feature type="chain" id="PRO_5018776684" evidence="6">
    <location>
        <begin position="21"/>
        <end position="273"/>
    </location>
</feature>
<evidence type="ECO:0000313" key="8">
    <source>
        <dbReference type="EMBL" id="ROT71133.1"/>
    </source>
</evidence>
<evidence type="ECO:0000256" key="1">
    <source>
        <dbReference type="ARBA" id="ARBA00022670"/>
    </source>
</evidence>
<dbReference type="InterPro" id="IPR043504">
    <property type="entry name" value="Peptidase_S1_PA_chymotrypsin"/>
</dbReference>
<keyword evidence="1 5" id="KW-0645">Protease</keyword>
<feature type="domain" description="Peptidase S1" evidence="7">
    <location>
        <begin position="45"/>
        <end position="272"/>
    </location>
</feature>
<dbReference type="PROSITE" id="PS50240">
    <property type="entry name" value="TRYPSIN_DOM"/>
    <property type="match status" value="1"/>
</dbReference>
<dbReference type="AlphaFoldDB" id="A0A3R7M3S2"/>
<dbReference type="InterPro" id="IPR001314">
    <property type="entry name" value="Peptidase_S1A"/>
</dbReference>
<dbReference type="PROSITE" id="PS00134">
    <property type="entry name" value="TRYPSIN_HIS"/>
    <property type="match status" value="1"/>
</dbReference>
<comment type="caution">
    <text evidence="8">The sequence shown here is derived from an EMBL/GenBank/DDBJ whole genome shotgun (WGS) entry which is preliminary data.</text>
</comment>
<proteinExistence type="predicted"/>
<keyword evidence="9" id="KW-1185">Reference proteome</keyword>
<feature type="signal peptide" evidence="6">
    <location>
        <begin position="1"/>
        <end position="20"/>
    </location>
</feature>
<protein>
    <submittedName>
        <fullName evidence="8">Putative trypsin-like</fullName>
    </submittedName>
</protein>
<keyword evidence="6" id="KW-0732">Signal</keyword>
<evidence type="ECO:0000256" key="6">
    <source>
        <dbReference type="SAM" id="SignalP"/>
    </source>
</evidence>
<keyword evidence="4" id="KW-1015">Disulfide bond</keyword>
<dbReference type="FunFam" id="2.40.10.10:FF:000006">
    <property type="entry name" value="Serine proteinase stubble"/>
    <property type="match status" value="1"/>
</dbReference>
<evidence type="ECO:0000256" key="4">
    <source>
        <dbReference type="ARBA" id="ARBA00023157"/>
    </source>
</evidence>
<dbReference type="PANTHER" id="PTHR24252:SF7">
    <property type="entry name" value="HYALIN"/>
    <property type="match status" value="1"/>
</dbReference>
<name>A0A3R7M3S2_PENVA</name>
<dbReference type="PRINTS" id="PR00722">
    <property type="entry name" value="CHYMOTRYPSIN"/>
</dbReference>
<reference evidence="8 9" key="2">
    <citation type="submission" date="2019-01" db="EMBL/GenBank/DDBJ databases">
        <title>The decoding of complex shrimp genome reveals the adaptation for benthos swimmer, frequently molting mechanism and breeding impact on genome.</title>
        <authorList>
            <person name="Sun Y."/>
            <person name="Gao Y."/>
            <person name="Yu Y."/>
        </authorList>
    </citation>
    <scope>NUCLEOTIDE SEQUENCE [LARGE SCALE GENOMIC DNA]</scope>
    <source>
        <tissue evidence="8">Muscle</tissue>
    </source>
</reference>
<dbReference type="SMART" id="SM00020">
    <property type="entry name" value="Tryp_SPc"/>
    <property type="match status" value="1"/>
</dbReference>
<dbReference type="PROSITE" id="PS00135">
    <property type="entry name" value="TRYPSIN_SER"/>
    <property type="match status" value="1"/>
</dbReference>
<dbReference type="GO" id="GO:0006508">
    <property type="term" value="P:proteolysis"/>
    <property type="evidence" value="ECO:0007669"/>
    <property type="project" value="UniProtKB-KW"/>
</dbReference>
<dbReference type="GO" id="GO:0004252">
    <property type="term" value="F:serine-type endopeptidase activity"/>
    <property type="evidence" value="ECO:0007669"/>
    <property type="project" value="InterPro"/>
</dbReference>
<dbReference type="EMBL" id="QCYY01002339">
    <property type="protein sequence ID" value="ROT71133.1"/>
    <property type="molecule type" value="Genomic_DNA"/>
</dbReference>
<dbReference type="InterPro" id="IPR001254">
    <property type="entry name" value="Trypsin_dom"/>
</dbReference>
<dbReference type="SUPFAM" id="SSF50494">
    <property type="entry name" value="Trypsin-like serine proteases"/>
    <property type="match status" value="1"/>
</dbReference>
<evidence type="ECO:0000256" key="3">
    <source>
        <dbReference type="ARBA" id="ARBA00022825"/>
    </source>
</evidence>
<reference evidence="8 9" key="1">
    <citation type="submission" date="2018-04" db="EMBL/GenBank/DDBJ databases">
        <authorList>
            <person name="Zhang X."/>
            <person name="Yuan J."/>
            <person name="Li F."/>
            <person name="Xiang J."/>
        </authorList>
    </citation>
    <scope>NUCLEOTIDE SEQUENCE [LARGE SCALE GENOMIC DNA]</scope>
    <source>
        <tissue evidence="8">Muscle</tissue>
    </source>
</reference>
<accession>A0A3R7M3S2</accession>
<dbReference type="InterPro" id="IPR033116">
    <property type="entry name" value="TRYPSIN_SER"/>
</dbReference>
<dbReference type="PANTHER" id="PTHR24252">
    <property type="entry name" value="ACROSIN-RELATED"/>
    <property type="match status" value="1"/>
</dbReference>
<dbReference type="Gene3D" id="2.40.10.10">
    <property type="entry name" value="Trypsin-like serine proteases"/>
    <property type="match status" value="1"/>
</dbReference>
<organism evidence="8 9">
    <name type="scientific">Penaeus vannamei</name>
    <name type="common">Whiteleg shrimp</name>
    <name type="synonym">Litopenaeus vannamei</name>
    <dbReference type="NCBI Taxonomy" id="6689"/>
    <lineage>
        <taxon>Eukaryota</taxon>
        <taxon>Metazoa</taxon>
        <taxon>Ecdysozoa</taxon>
        <taxon>Arthropoda</taxon>
        <taxon>Crustacea</taxon>
        <taxon>Multicrustacea</taxon>
        <taxon>Malacostraca</taxon>
        <taxon>Eumalacostraca</taxon>
        <taxon>Eucarida</taxon>
        <taxon>Decapoda</taxon>
        <taxon>Dendrobranchiata</taxon>
        <taxon>Penaeoidea</taxon>
        <taxon>Penaeidae</taxon>
        <taxon>Penaeus</taxon>
    </lineage>
</organism>
<dbReference type="InterPro" id="IPR009003">
    <property type="entry name" value="Peptidase_S1_PA"/>
</dbReference>
<evidence type="ECO:0000259" key="7">
    <source>
        <dbReference type="PROSITE" id="PS50240"/>
    </source>
</evidence>
<keyword evidence="2 5" id="KW-0378">Hydrolase</keyword>
<dbReference type="OrthoDB" id="10059102at2759"/>
<dbReference type="InterPro" id="IPR018114">
    <property type="entry name" value="TRYPSIN_HIS"/>
</dbReference>
<dbReference type="Pfam" id="PF00089">
    <property type="entry name" value="Trypsin"/>
    <property type="match status" value="1"/>
</dbReference>
<evidence type="ECO:0000256" key="2">
    <source>
        <dbReference type="ARBA" id="ARBA00022801"/>
    </source>
</evidence>
<sequence>MGFSSSFCLLSALLLPCCWTKPLVDRDGTGGVLPSDCGRPLGSRIVGGEETTGQQWPWVVSLNMVWGSHFCGGSFITRRHVVTAAHCVSFFRLLPHFLRVRVGGHGAQVTARVALVSIHPDFGRLAKFDSDLALLTLTEAVVFNAAAAPVCLPTGGATPGRAATALGWGKVSEDSRVFSQSLRQVELQILDEAACARYGSSMTSGMLCAGVSGGGRDSCHGDSGGPLLTQDEDSRWVLAGVVSFGRGCGRPDYPGVYVDLFHFRDWIAEVVKQ</sequence>
<dbReference type="Proteomes" id="UP000283509">
    <property type="component" value="Unassembled WGS sequence"/>
</dbReference>
<gene>
    <name evidence="8" type="ORF">C7M84_010561</name>
</gene>
<evidence type="ECO:0000313" key="9">
    <source>
        <dbReference type="Proteomes" id="UP000283509"/>
    </source>
</evidence>
<keyword evidence="3 5" id="KW-0720">Serine protease</keyword>
<dbReference type="CDD" id="cd00190">
    <property type="entry name" value="Tryp_SPc"/>
    <property type="match status" value="1"/>
</dbReference>